<accession>A0A845QK39</accession>
<protein>
    <submittedName>
        <fullName evidence="1">Uncharacterized protein</fullName>
    </submittedName>
</protein>
<keyword evidence="2" id="KW-1185">Reference proteome</keyword>
<proteinExistence type="predicted"/>
<dbReference type="EMBL" id="QXWK01000015">
    <property type="protein sequence ID" value="NBH61804.1"/>
    <property type="molecule type" value="Genomic_DNA"/>
</dbReference>
<evidence type="ECO:0000313" key="1">
    <source>
        <dbReference type="EMBL" id="NBH61804.1"/>
    </source>
</evidence>
<name>A0A845QK39_9FIRM</name>
<comment type="caution">
    <text evidence="1">The sequence shown here is derived from an EMBL/GenBank/DDBJ whole genome shotgun (WGS) entry which is preliminary data.</text>
</comment>
<dbReference type="RefSeq" id="WP_160202087.1">
    <property type="nucleotide sequence ID" value="NZ_QXWK01000015.1"/>
</dbReference>
<gene>
    <name evidence="1" type="ORF">D0435_09080</name>
</gene>
<evidence type="ECO:0000313" key="2">
    <source>
        <dbReference type="Proteomes" id="UP000446866"/>
    </source>
</evidence>
<dbReference type="AlphaFoldDB" id="A0A845QK39"/>
<reference evidence="1 2" key="1">
    <citation type="submission" date="2018-08" db="EMBL/GenBank/DDBJ databases">
        <title>Murine metabolic-syndrome-specific gut microbial biobank.</title>
        <authorList>
            <person name="Liu C."/>
        </authorList>
    </citation>
    <scope>NUCLEOTIDE SEQUENCE [LARGE SCALE GENOMIC DNA]</scope>
    <source>
        <strain evidence="1 2">28</strain>
    </source>
</reference>
<dbReference type="Proteomes" id="UP000446866">
    <property type="component" value="Unassembled WGS sequence"/>
</dbReference>
<organism evidence="1 2">
    <name type="scientific">Anaerotruncus colihominis</name>
    <dbReference type="NCBI Taxonomy" id="169435"/>
    <lineage>
        <taxon>Bacteria</taxon>
        <taxon>Bacillati</taxon>
        <taxon>Bacillota</taxon>
        <taxon>Clostridia</taxon>
        <taxon>Eubacteriales</taxon>
        <taxon>Oscillospiraceae</taxon>
        <taxon>Anaerotruncus</taxon>
    </lineage>
</organism>
<sequence length="213" mass="24640">MDSLGTALLSILLSVLASIVTTRVLNSKLYFTFHRGKLLEDLILRGDIQVRSSTISSPADWENFDYQNCYYFTISKNSPVKICNLSECKEIDFYKRYRYIHVRNNSSLCILIAELHLKNGVTQNLYDWSSVEMEPSQNCGLIIDSYDDVTELTIDYNGRDIHYAITDKKGYATCKIQKRRRNHKKVREVIVANEILPEQANAHLESEQKFKKS</sequence>